<dbReference type="PROSITE" id="PS50234">
    <property type="entry name" value="VWFA"/>
    <property type="match status" value="1"/>
</dbReference>
<dbReference type="InterPro" id="IPR051266">
    <property type="entry name" value="CLCR"/>
</dbReference>
<feature type="compositionally biased region" description="Basic and acidic residues" evidence="2">
    <location>
        <begin position="578"/>
        <end position="606"/>
    </location>
</feature>
<dbReference type="GO" id="GO:0008270">
    <property type="term" value="F:zinc ion binding"/>
    <property type="evidence" value="ECO:0007669"/>
    <property type="project" value="UniProtKB-KW"/>
</dbReference>
<dbReference type="PROSITE" id="PS50158">
    <property type="entry name" value="ZF_CCHC"/>
    <property type="match status" value="3"/>
</dbReference>
<dbReference type="Gene3D" id="4.10.60.10">
    <property type="entry name" value="Zinc finger, CCHC-type"/>
    <property type="match status" value="2"/>
</dbReference>
<name>A0AA88GMX4_NAELO</name>
<dbReference type="Proteomes" id="UP000816034">
    <property type="component" value="Unassembled WGS sequence"/>
</dbReference>
<accession>A0AA88GMX4</accession>
<dbReference type="SMART" id="SM00327">
    <property type="entry name" value="VWA"/>
    <property type="match status" value="1"/>
</dbReference>
<dbReference type="EMBL" id="PYSW02000027">
    <property type="protein sequence ID" value="KAG2381503.1"/>
    <property type="molecule type" value="Genomic_DNA"/>
</dbReference>
<gene>
    <name evidence="5" type="ORF">C9374_006492</name>
</gene>
<evidence type="ECO:0000313" key="6">
    <source>
        <dbReference type="Proteomes" id="UP000816034"/>
    </source>
</evidence>
<dbReference type="InterPro" id="IPR002035">
    <property type="entry name" value="VWF_A"/>
</dbReference>
<organism evidence="5 6">
    <name type="scientific">Naegleria lovaniensis</name>
    <name type="common">Amoeba</name>
    <dbReference type="NCBI Taxonomy" id="51637"/>
    <lineage>
        <taxon>Eukaryota</taxon>
        <taxon>Discoba</taxon>
        <taxon>Heterolobosea</taxon>
        <taxon>Tetramitia</taxon>
        <taxon>Eutetramitia</taxon>
        <taxon>Vahlkampfiidae</taxon>
        <taxon>Naegleria</taxon>
    </lineage>
</organism>
<dbReference type="RefSeq" id="XP_044547183.1">
    <property type="nucleotide sequence ID" value="XM_044696358.1"/>
</dbReference>
<evidence type="ECO:0000259" key="3">
    <source>
        <dbReference type="PROSITE" id="PS50158"/>
    </source>
</evidence>
<keyword evidence="1" id="KW-0479">Metal-binding</keyword>
<keyword evidence="6" id="KW-1185">Reference proteome</keyword>
<feature type="region of interest" description="Disordered" evidence="2">
    <location>
        <begin position="573"/>
        <end position="613"/>
    </location>
</feature>
<dbReference type="SUPFAM" id="SSF53300">
    <property type="entry name" value="vWA-like"/>
    <property type="match status" value="1"/>
</dbReference>
<reference evidence="5 6" key="1">
    <citation type="journal article" date="2018" name="BMC Genomics">
        <title>The genome of Naegleria lovaniensis, the basis for a comparative approach to unravel pathogenicity factors of the human pathogenic amoeba N. fowleri.</title>
        <authorList>
            <person name="Liechti N."/>
            <person name="Schurch N."/>
            <person name="Bruggmann R."/>
            <person name="Wittwer M."/>
        </authorList>
    </citation>
    <scope>NUCLEOTIDE SEQUENCE [LARGE SCALE GENOMIC DNA]</scope>
    <source>
        <strain evidence="5 6">ATCC 30569</strain>
    </source>
</reference>
<dbReference type="SUPFAM" id="SSF57756">
    <property type="entry name" value="Retrovirus zinc finger-like domains"/>
    <property type="match status" value="2"/>
</dbReference>
<proteinExistence type="predicted"/>
<feature type="domain" description="VWFA" evidence="4">
    <location>
        <begin position="61"/>
        <end position="236"/>
    </location>
</feature>
<dbReference type="InterPro" id="IPR036875">
    <property type="entry name" value="Znf_CCHC_sf"/>
</dbReference>
<dbReference type="SMART" id="SM00343">
    <property type="entry name" value="ZnF_C2HC"/>
    <property type="match status" value="4"/>
</dbReference>
<feature type="domain" description="CCHC-type" evidence="3">
    <location>
        <begin position="549"/>
        <end position="562"/>
    </location>
</feature>
<dbReference type="GeneID" id="68098946"/>
<keyword evidence="1" id="KW-0862">Zinc</keyword>
<dbReference type="PANTHER" id="PTHR10579:SF43">
    <property type="entry name" value="ZINC FINGER (C3HC4-TYPE RING FINGER) FAMILY PROTEIN"/>
    <property type="match status" value="1"/>
</dbReference>
<evidence type="ECO:0000256" key="1">
    <source>
        <dbReference type="PROSITE-ProRule" id="PRU00047"/>
    </source>
</evidence>
<evidence type="ECO:0000259" key="4">
    <source>
        <dbReference type="PROSITE" id="PS50234"/>
    </source>
</evidence>
<comment type="caution">
    <text evidence="5">The sequence shown here is derived from an EMBL/GenBank/DDBJ whole genome shotgun (WGS) entry which is preliminary data.</text>
</comment>
<dbReference type="InterPro" id="IPR001878">
    <property type="entry name" value="Znf_CCHC"/>
</dbReference>
<evidence type="ECO:0000256" key="2">
    <source>
        <dbReference type="SAM" id="MobiDB-lite"/>
    </source>
</evidence>
<dbReference type="InterPro" id="IPR036465">
    <property type="entry name" value="vWFA_dom_sf"/>
</dbReference>
<dbReference type="AlphaFoldDB" id="A0AA88GMX4"/>
<protein>
    <submittedName>
        <fullName evidence="5">Uncharacterized protein</fullName>
    </submittedName>
</protein>
<dbReference type="GO" id="GO:0003676">
    <property type="term" value="F:nucleic acid binding"/>
    <property type="evidence" value="ECO:0007669"/>
    <property type="project" value="InterPro"/>
</dbReference>
<dbReference type="Pfam" id="PF00092">
    <property type="entry name" value="VWA"/>
    <property type="match status" value="1"/>
</dbReference>
<keyword evidence="1" id="KW-0863">Zinc-finger</keyword>
<feature type="domain" description="CCHC-type" evidence="3">
    <location>
        <begin position="492"/>
        <end position="506"/>
    </location>
</feature>
<feature type="domain" description="CCHC-type" evidence="3">
    <location>
        <begin position="512"/>
        <end position="526"/>
    </location>
</feature>
<sequence length="613" mass="69277">MKNTIEIYLNPISTDHNNSEDLFMILTLKCINVTIREQLREDKFHLEETEQLLMQSHTPADIVCVIDKSGSMSGEKITLVKDTLDFVIGALGPKDRLSIVSFDDEFFTNLKLTSMNMDGRRRGSISVENMRTGGITFLSGGLLRGIEEMNAIPKHARNPSRSLLLFTDGMANKGITNTSLLIQAIRDPTKDYSIHTFGYGEEHDSNMLSALAEEGNGMYYYVKDQASISKCMVDCIGGILTSQKRNVKLTLTSDTMHSSHVQILQVFGPHELSLDGNSFSVCYNDLQMEEEKHIVIRAKRKLSNVNNHLANSQNLDNLQIRVQLSMNDIQNNYEMETIEKIVQADQSSLDSHSKLRCHLSRQQAVQTLKEAKEYLSTLGHPLNGACNILKNGLEHIHSQHVLGIDPSLNSPHDALTLYIFHTLQNILAECENSNSSFNVLSRMNSLYYELLYERSVSDPTVDQSTHPSTVIHQTLPRKFYAYRMANRTKFMKCHNCGSDQHFSRNCNKAEMCHNCKQIGHLVNQCPFPQKCHHCGSFEHLSRQCTAMICFKCKQVGHRANECTLLVQASGGNHFNPNGKDRNDRSSHERNDSSHRGKKQGRNDHHIGNSSTRH</sequence>
<evidence type="ECO:0000313" key="5">
    <source>
        <dbReference type="EMBL" id="KAG2381503.1"/>
    </source>
</evidence>
<dbReference type="Gene3D" id="3.40.50.410">
    <property type="entry name" value="von Willebrand factor, type A domain"/>
    <property type="match status" value="1"/>
</dbReference>
<dbReference type="PANTHER" id="PTHR10579">
    <property type="entry name" value="CALCIUM-ACTIVATED CHLORIDE CHANNEL REGULATOR"/>
    <property type="match status" value="1"/>
</dbReference>
<dbReference type="Pfam" id="PF00098">
    <property type="entry name" value="zf-CCHC"/>
    <property type="match status" value="3"/>
</dbReference>